<organism evidence="1">
    <name type="scientific">marine metagenome</name>
    <dbReference type="NCBI Taxonomy" id="408172"/>
    <lineage>
        <taxon>unclassified sequences</taxon>
        <taxon>metagenomes</taxon>
        <taxon>ecological metagenomes</taxon>
    </lineage>
</organism>
<accession>A0A382P6F2</accession>
<evidence type="ECO:0000313" key="1">
    <source>
        <dbReference type="EMBL" id="SVC68390.1"/>
    </source>
</evidence>
<dbReference type="AlphaFoldDB" id="A0A382P6F2"/>
<reference evidence="1" key="1">
    <citation type="submission" date="2018-05" db="EMBL/GenBank/DDBJ databases">
        <authorList>
            <person name="Lanie J.A."/>
            <person name="Ng W.-L."/>
            <person name="Kazmierczak K.M."/>
            <person name="Andrzejewski T.M."/>
            <person name="Davidsen T.M."/>
            <person name="Wayne K.J."/>
            <person name="Tettelin H."/>
            <person name="Glass J.I."/>
            <person name="Rusch D."/>
            <person name="Podicherti R."/>
            <person name="Tsui H.-C.T."/>
            <person name="Winkler M.E."/>
        </authorList>
    </citation>
    <scope>NUCLEOTIDE SEQUENCE</scope>
</reference>
<proteinExistence type="predicted"/>
<gene>
    <name evidence="1" type="ORF">METZ01_LOCUS321244</name>
</gene>
<protein>
    <submittedName>
        <fullName evidence="1">Uncharacterized protein</fullName>
    </submittedName>
</protein>
<sequence>MKSETINVLDSVKPPVIKQTIKLPADKCASCNENESGKAGSSQGTCAGHVGLRLTPL</sequence>
<dbReference type="EMBL" id="UINC01104892">
    <property type="protein sequence ID" value="SVC68390.1"/>
    <property type="molecule type" value="Genomic_DNA"/>
</dbReference>
<name>A0A382P6F2_9ZZZZ</name>